<dbReference type="Proteomes" id="UP000694864">
    <property type="component" value="Chromosome 2"/>
</dbReference>
<dbReference type="PANTHER" id="PTHR45733">
    <property type="entry name" value="FORMIN-J"/>
    <property type="match status" value="1"/>
</dbReference>
<dbReference type="PROSITE" id="PS51444">
    <property type="entry name" value="FH2"/>
    <property type="match status" value="1"/>
</dbReference>
<organism evidence="4 5">
    <name type="scientific">Camelina sativa</name>
    <name type="common">False flax</name>
    <name type="synonym">Myagrum sativum</name>
    <dbReference type="NCBI Taxonomy" id="90675"/>
    <lineage>
        <taxon>Eukaryota</taxon>
        <taxon>Viridiplantae</taxon>
        <taxon>Streptophyta</taxon>
        <taxon>Embryophyta</taxon>
        <taxon>Tracheophyta</taxon>
        <taxon>Spermatophyta</taxon>
        <taxon>Magnoliopsida</taxon>
        <taxon>eudicotyledons</taxon>
        <taxon>Gunneridae</taxon>
        <taxon>Pentapetalae</taxon>
        <taxon>rosids</taxon>
        <taxon>malvids</taxon>
        <taxon>Brassicales</taxon>
        <taxon>Brassicaceae</taxon>
        <taxon>Camelineae</taxon>
        <taxon>Camelina</taxon>
    </lineage>
</organism>
<evidence type="ECO:0000313" key="4">
    <source>
        <dbReference type="Proteomes" id="UP000694864"/>
    </source>
</evidence>
<reference evidence="4" key="1">
    <citation type="journal article" date="2014" name="Nat. Commun.">
        <title>The emerging biofuel crop Camelina sativa retains a highly undifferentiated hexaploid genome structure.</title>
        <authorList>
            <person name="Kagale S."/>
            <person name="Koh C."/>
            <person name="Nixon J."/>
            <person name="Bollina V."/>
            <person name="Clarke W.E."/>
            <person name="Tuteja R."/>
            <person name="Spillane C."/>
            <person name="Robinson S.J."/>
            <person name="Links M.G."/>
            <person name="Clarke C."/>
            <person name="Higgins E.E."/>
            <person name="Huebert T."/>
            <person name="Sharpe A.G."/>
            <person name="Parkin I.A."/>
        </authorList>
    </citation>
    <scope>NUCLEOTIDE SEQUENCE [LARGE SCALE GENOMIC DNA]</scope>
    <source>
        <strain evidence="4">cv. DH55</strain>
    </source>
</reference>
<dbReference type="Pfam" id="PF02181">
    <property type="entry name" value="FH2"/>
    <property type="match status" value="1"/>
</dbReference>
<evidence type="ECO:0000313" key="5">
    <source>
        <dbReference type="RefSeq" id="XP_010453277.1"/>
    </source>
</evidence>
<dbReference type="Gene3D" id="1.20.58.2220">
    <property type="entry name" value="Formin, FH2 domain"/>
    <property type="match status" value="1"/>
</dbReference>
<dbReference type="RefSeq" id="XP_010453277.1">
    <property type="nucleotide sequence ID" value="XM_010454975.2"/>
</dbReference>
<feature type="domain" description="FH2" evidence="3">
    <location>
        <begin position="1"/>
        <end position="195"/>
    </location>
</feature>
<reference evidence="5" key="2">
    <citation type="submission" date="2025-08" db="UniProtKB">
        <authorList>
            <consortium name="RefSeq"/>
        </authorList>
    </citation>
    <scope>IDENTIFICATION</scope>
    <source>
        <tissue evidence="5">Leaf</tissue>
    </source>
</reference>
<dbReference type="PANTHER" id="PTHR45733:SF20">
    <property type="entry name" value="FORMIN-LIKE PROTEIN 13"/>
    <property type="match status" value="1"/>
</dbReference>
<dbReference type="GeneID" id="104735224"/>
<sequence>MQTILSLGNALNQGTARGAAVGFKLDSLPKLSETRARNNRMTLMHYLCKILAEKIPEVLDFTKELSSLEPATKIQLKFLAEEMQAINKGLEKVVQELSMSENDGPISHNFNEILKEFLHYAEAEVRCLASLYSGVGRNVDGLILYFGEDPAKCPFEQVVSTLLNFVRLFNRAHEENGKQLEAEAKKNAAEKEKSKQGGLDKEIKKPLDEEVEKEKTKTSGLDKEFKKPLDEKVKNEKTKTSGLDKEIKKPLDEEVENEKTKTRAS</sequence>
<accession>A0ABM0VAB2</accession>
<dbReference type="InterPro" id="IPR015425">
    <property type="entry name" value="FH2_Formin"/>
</dbReference>
<name>A0ABM0VAB2_CAMSA</name>
<protein>
    <submittedName>
        <fullName evidence="5">Formin-like protein 13</fullName>
    </submittedName>
</protein>
<dbReference type="InterPro" id="IPR051144">
    <property type="entry name" value="Formin_homology_domain"/>
</dbReference>
<dbReference type="InterPro" id="IPR042201">
    <property type="entry name" value="FH2_Formin_sf"/>
</dbReference>
<feature type="region of interest" description="Disordered" evidence="2">
    <location>
        <begin position="179"/>
        <end position="265"/>
    </location>
</feature>
<evidence type="ECO:0000256" key="2">
    <source>
        <dbReference type="SAM" id="MobiDB-lite"/>
    </source>
</evidence>
<keyword evidence="4" id="KW-1185">Reference proteome</keyword>
<evidence type="ECO:0000256" key="1">
    <source>
        <dbReference type="ARBA" id="ARBA00006468"/>
    </source>
</evidence>
<comment type="similarity">
    <text evidence="1">Belongs to the formin-like family. Class-II subfamily.</text>
</comment>
<gene>
    <name evidence="5" type="primary">LOC104735224</name>
</gene>
<evidence type="ECO:0000259" key="3">
    <source>
        <dbReference type="PROSITE" id="PS51444"/>
    </source>
</evidence>
<proteinExistence type="inferred from homology"/>
<dbReference type="SUPFAM" id="SSF101447">
    <property type="entry name" value="Formin homology 2 domain (FH2 domain)"/>
    <property type="match status" value="1"/>
</dbReference>